<evidence type="ECO:0000256" key="1">
    <source>
        <dbReference type="SAM" id="MobiDB-lite"/>
    </source>
</evidence>
<evidence type="ECO:0000313" key="3">
    <source>
        <dbReference type="Proteomes" id="UP000607653"/>
    </source>
</evidence>
<proteinExistence type="predicted"/>
<comment type="caution">
    <text evidence="2">The sequence shown here is derived from an EMBL/GenBank/DDBJ whole genome shotgun (WGS) entry which is preliminary data.</text>
</comment>
<protein>
    <submittedName>
        <fullName evidence="2">Uncharacterized protein</fullName>
    </submittedName>
</protein>
<feature type="region of interest" description="Disordered" evidence="1">
    <location>
        <begin position="1"/>
        <end position="26"/>
    </location>
</feature>
<gene>
    <name evidence="2" type="ORF">HUJ06_004095</name>
</gene>
<dbReference type="EMBL" id="DUZY01000007">
    <property type="protein sequence ID" value="DAD45865.1"/>
    <property type="molecule type" value="Genomic_DNA"/>
</dbReference>
<dbReference type="Proteomes" id="UP000607653">
    <property type="component" value="Unassembled WGS sequence"/>
</dbReference>
<sequence>MEAQKERQEQVQRREGDEGKRCDDLHCSMDPTAKKLLREAITNTGKGARNVDKSNVEAQEPGNVLAFSRSVYKIDSSLE</sequence>
<dbReference type="AlphaFoldDB" id="A0A822ZR12"/>
<organism evidence="2 3">
    <name type="scientific">Nelumbo nucifera</name>
    <name type="common">Sacred lotus</name>
    <dbReference type="NCBI Taxonomy" id="4432"/>
    <lineage>
        <taxon>Eukaryota</taxon>
        <taxon>Viridiplantae</taxon>
        <taxon>Streptophyta</taxon>
        <taxon>Embryophyta</taxon>
        <taxon>Tracheophyta</taxon>
        <taxon>Spermatophyta</taxon>
        <taxon>Magnoliopsida</taxon>
        <taxon>Proteales</taxon>
        <taxon>Nelumbonaceae</taxon>
        <taxon>Nelumbo</taxon>
    </lineage>
</organism>
<reference evidence="2 3" key="1">
    <citation type="journal article" date="2020" name="Mol. Biol. Evol.">
        <title>Distinct Expression and Methylation Patterns for Genes with Different Fates following a Single Whole-Genome Duplication in Flowering Plants.</title>
        <authorList>
            <person name="Shi T."/>
            <person name="Rahmani R.S."/>
            <person name="Gugger P.F."/>
            <person name="Wang M."/>
            <person name="Li H."/>
            <person name="Zhang Y."/>
            <person name="Li Z."/>
            <person name="Wang Q."/>
            <person name="Van de Peer Y."/>
            <person name="Marchal K."/>
            <person name="Chen J."/>
        </authorList>
    </citation>
    <scope>NUCLEOTIDE SEQUENCE [LARGE SCALE GENOMIC DNA]</scope>
    <source>
        <tissue evidence="2">Leaf</tissue>
    </source>
</reference>
<evidence type="ECO:0000313" key="2">
    <source>
        <dbReference type="EMBL" id="DAD45865.1"/>
    </source>
</evidence>
<keyword evidence="3" id="KW-1185">Reference proteome</keyword>
<accession>A0A822ZR12</accession>
<name>A0A822ZR12_NELNU</name>